<dbReference type="Pfam" id="PF07714">
    <property type="entry name" value="PK_Tyr_Ser-Thr"/>
    <property type="match status" value="1"/>
</dbReference>
<dbReference type="PROSITE" id="PS50011">
    <property type="entry name" value="PROTEIN_KINASE_DOM"/>
    <property type="match status" value="1"/>
</dbReference>
<dbReference type="InterPro" id="IPR008271">
    <property type="entry name" value="Ser/Thr_kinase_AS"/>
</dbReference>
<comment type="caution">
    <text evidence="3">The sequence shown here is derived from an EMBL/GenBank/DDBJ whole genome shotgun (WGS) entry which is preliminary data.</text>
</comment>
<dbReference type="EMBL" id="BSDZ01000014">
    <property type="protein sequence ID" value="GLI63145.1"/>
    <property type="molecule type" value="Genomic_DNA"/>
</dbReference>
<evidence type="ECO:0000259" key="2">
    <source>
        <dbReference type="PROSITE" id="PS50011"/>
    </source>
</evidence>
<gene>
    <name evidence="3" type="ORF">VaNZ11_006054</name>
</gene>
<dbReference type="InterPro" id="IPR011009">
    <property type="entry name" value="Kinase-like_dom_sf"/>
</dbReference>
<dbReference type="Proteomes" id="UP001165090">
    <property type="component" value="Unassembled WGS sequence"/>
</dbReference>
<dbReference type="SUPFAM" id="SSF56112">
    <property type="entry name" value="Protein kinase-like (PK-like)"/>
    <property type="match status" value="1"/>
</dbReference>
<feature type="compositionally biased region" description="Basic and acidic residues" evidence="1">
    <location>
        <begin position="650"/>
        <end position="662"/>
    </location>
</feature>
<accession>A0ABQ5RZX0</accession>
<feature type="compositionally biased region" description="Low complexity" evidence="1">
    <location>
        <begin position="507"/>
        <end position="518"/>
    </location>
</feature>
<dbReference type="PANTHER" id="PTHR44329">
    <property type="entry name" value="SERINE/THREONINE-PROTEIN KINASE TNNI3K-RELATED"/>
    <property type="match status" value="1"/>
</dbReference>
<dbReference type="Gene3D" id="1.10.510.10">
    <property type="entry name" value="Transferase(Phosphotransferase) domain 1"/>
    <property type="match status" value="1"/>
</dbReference>
<reference evidence="3 4" key="1">
    <citation type="journal article" date="2023" name="IScience">
        <title>Expanded male sex-determining region conserved during the evolution of homothallism in the green alga Volvox.</title>
        <authorList>
            <person name="Yamamoto K."/>
            <person name="Matsuzaki R."/>
            <person name="Mahakham W."/>
            <person name="Heman W."/>
            <person name="Sekimoto H."/>
            <person name="Kawachi M."/>
            <person name="Minakuchi Y."/>
            <person name="Toyoda A."/>
            <person name="Nozaki H."/>
        </authorList>
    </citation>
    <scope>NUCLEOTIDE SEQUENCE [LARGE SCALE GENOMIC DNA]</scope>
    <source>
        <strain evidence="3 4">NIES-4468</strain>
    </source>
</reference>
<evidence type="ECO:0000313" key="3">
    <source>
        <dbReference type="EMBL" id="GLI63145.1"/>
    </source>
</evidence>
<feature type="region of interest" description="Disordered" evidence="1">
    <location>
        <begin position="644"/>
        <end position="678"/>
    </location>
</feature>
<dbReference type="SMART" id="SM00220">
    <property type="entry name" value="S_TKc"/>
    <property type="match status" value="1"/>
</dbReference>
<dbReference type="InterPro" id="IPR051681">
    <property type="entry name" value="Ser/Thr_Kinases-Pseudokinases"/>
</dbReference>
<proteinExistence type="predicted"/>
<sequence length="1016" mass="103720">MGSCLSSENGQLFQSFKQSSTTEASMAVVSGPNPGLLSNRCILEGQAQYPSKYLHDIPDIVSLPCKSSQSPSQPIPPVSPVMQPSADVVSIANDQASVLLPSGGPRLVYVPQDSQITVYSEVIELEPAVEPGLPTLPPAAQLPSASVTPVGHNVLMQLDRAAILRNRMGPCGALQPVAVKPSLLAPEGAAGNGSCPARVDNQILSGTQQPPSHINTSNGMAADSSPFRTCNSVMGGDITFDSGLLDVSGALAPGASAMAVNNALMGNPALVPQSGGSTESTGVNSTGGCHSVGASVLSGACSGTGKLASPLYNLGLETTLHEMQQMALIGSGGGGCVYIGRWRGVTVAIKFIVSSNDDQLTRSQREALLSRLASHPHVVQTYATSVTQLTEQLFKSRDDDAPGDMLQGRISALDPNISHDLLAGLTSGSWIHGELQMAINGGASTVPGTPPGGALLTIMETNPPSVESVSTSMTTASGRGGATYDTIAASSVSVNHTMTYESDGPMSSSSTTAPATRARSPDAVASPRVTAMPAGQVDSLAGATGSVNLSCHTSGASSTCGVGGAQNRVINTVLARGGLGALGSVPSPGLAPAEPLAVKDVRAGGGGGGGGSIQPDDAAALYTVGTAAIEAPAMVSAPKEENTISASVSTKEEVTIEQDDKAAAVTTAPPSNSHPDGAVAAAAAAASASSAEEVPIKTDQWRSAPAAVAKGMRAPAGGIHSSGVADSFDASFVRHHLGRAKYSIHQVLRQLGALEGQFLTMVVMEYCDGGSLLAALKEGPFHRDTTSWGKRMLLRSTVRTALEIAHGMQHLHLSGLVHGDLKPGNVLLKGSNQDKRMFVAKVSDLGTAHPLGTADEMDIDDGQIGSIAYMAPEVFRGRIMKASDVYSFGVVLWQLACGTGAAPFEGAHPVAIALGVMEGRMTLRWPPGVFRPLQQLGELCLQTDPAGRPSFKSVVGALEKLERHMQRLAMAAASGGGSGSCTGNAAVTSPPGPFGTPVQLPAVQRPASRSSGFSLR</sequence>
<protein>
    <recommendedName>
        <fullName evidence="2">Protein kinase domain-containing protein</fullName>
    </recommendedName>
</protein>
<dbReference type="Gene3D" id="3.30.200.20">
    <property type="entry name" value="Phosphorylase Kinase, domain 1"/>
    <property type="match status" value="1"/>
</dbReference>
<evidence type="ECO:0000256" key="1">
    <source>
        <dbReference type="SAM" id="MobiDB-lite"/>
    </source>
</evidence>
<dbReference type="PANTHER" id="PTHR44329:SF214">
    <property type="entry name" value="PROTEIN KINASE DOMAIN-CONTAINING PROTEIN"/>
    <property type="match status" value="1"/>
</dbReference>
<evidence type="ECO:0000313" key="4">
    <source>
        <dbReference type="Proteomes" id="UP001165090"/>
    </source>
</evidence>
<name>A0ABQ5RZX0_9CHLO</name>
<keyword evidence="4" id="KW-1185">Reference proteome</keyword>
<dbReference type="InterPro" id="IPR000719">
    <property type="entry name" value="Prot_kinase_dom"/>
</dbReference>
<feature type="region of interest" description="Disordered" evidence="1">
    <location>
        <begin position="976"/>
        <end position="1016"/>
    </location>
</feature>
<feature type="compositionally biased region" description="Polar residues" evidence="1">
    <location>
        <begin position="1007"/>
        <end position="1016"/>
    </location>
</feature>
<feature type="region of interest" description="Disordered" evidence="1">
    <location>
        <begin position="500"/>
        <end position="527"/>
    </location>
</feature>
<feature type="domain" description="Protein kinase" evidence="2">
    <location>
        <begin position="598"/>
        <end position="961"/>
    </location>
</feature>
<dbReference type="InterPro" id="IPR001245">
    <property type="entry name" value="Ser-Thr/Tyr_kinase_cat_dom"/>
</dbReference>
<dbReference type="PROSITE" id="PS00108">
    <property type="entry name" value="PROTEIN_KINASE_ST"/>
    <property type="match status" value="1"/>
</dbReference>
<organism evidence="3 4">
    <name type="scientific">Volvox africanus</name>
    <dbReference type="NCBI Taxonomy" id="51714"/>
    <lineage>
        <taxon>Eukaryota</taxon>
        <taxon>Viridiplantae</taxon>
        <taxon>Chlorophyta</taxon>
        <taxon>core chlorophytes</taxon>
        <taxon>Chlorophyceae</taxon>
        <taxon>CS clade</taxon>
        <taxon>Chlamydomonadales</taxon>
        <taxon>Volvocaceae</taxon>
        <taxon>Volvox</taxon>
    </lineage>
</organism>